<dbReference type="CDD" id="cd00009">
    <property type="entry name" value="AAA"/>
    <property type="match status" value="1"/>
</dbReference>
<reference evidence="2 3" key="1">
    <citation type="submission" date="2017-11" db="EMBL/GenBank/DDBJ databases">
        <title>Genome-resolved metagenomics identifies genetic mobility, metabolic interactions, and unexpected diversity in perchlorate-reducing communities.</title>
        <authorList>
            <person name="Barnum T.P."/>
            <person name="Figueroa I.A."/>
            <person name="Carlstrom C.I."/>
            <person name="Lucas L.N."/>
            <person name="Engelbrektson A.L."/>
            <person name="Coates J.D."/>
        </authorList>
    </citation>
    <scope>NUCLEOTIDE SEQUENCE [LARGE SCALE GENOMIC DNA]</scope>
    <source>
        <strain evidence="2">BM301</strain>
    </source>
</reference>
<dbReference type="SUPFAM" id="SSF52540">
    <property type="entry name" value="P-loop containing nucleoside triphosphate hydrolases"/>
    <property type="match status" value="1"/>
</dbReference>
<dbReference type="STRING" id="1111735.GCA_000428045_02420"/>
<dbReference type="InterPro" id="IPR049945">
    <property type="entry name" value="AAA_22"/>
</dbReference>
<dbReference type="PANTHER" id="PTHR35894">
    <property type="entry name" value="GENERAL SECRETION PATHWAY PROTEIN A-RELATED"/>
    <property type="match status" value="1"/>
</dbReference>
<dbReference type="Proteomes" id="UP000235015">
    <property type="component" value="Unassembled WGS sequence"/>
</dbReference>
<organism evidence="2 3">
    <name type="scientific">Sedimenticola selenatireducens</name>
    <dbReference type="NCBI Taxonomy" id="191960"/>
    <lineage>
        <taxon>Bacteria</taxon>
        <taxon>Pseudomonadati</taxon>
        <taxon>Pseudomonadota</taxon>
        <taxon>Gammaproteobacteria</taxon>
        <taxon>Chromatiales</taxon>
        <taxon>Sedimenticolaceae</taxon>
        <taxon>Sedimenticola</taxon>
    </lineage>
</organism>
<name>A0A2N6D1S4_9GAMM</name>
<dbReference type="InterPro" id="IPR052026">
    <property type="entry name" value="ExeA_AAA_ATPase_DNA-bind"/>
</dbReference>
<dbReference type="PANTHER" id="PTHR35894:SF7">
    <property type="entry name" value="GENERAL SECRETION PATHWAY PROTEIN A-RELATED"/>
    <property type="match status" value="1"/>
</dbReference>
<dbReference type="InterPro" id="IPR027417">
    <property type="entry name" value="P-loop_NTPase"/>
</dbReference>
<proteinExistence type="predicted"/>
<evidence type="ECO:0000313" key="2">
    <source>
        <dbReference type="EMBL" id="PLX63654.1"/>
    </source>
</evidence>
<dbReference type="RefSeq" id="WP_273437460.1">
    <property type="nucleotide sequence ID" value="NZ_PKUN01000001.1"/>
</dbReference>
<sequence>MYETHFGLKESPFSLTPDTDYYFSYADHQEALNVLLVALRMGEGFLKITGEVGTGKTLICRKLLNILSDEGMVTAYIPNPYLTPSALRYSLAEELGVEYPMNIGGHRALQLIYNRLITLKAEGRQVILLLDEAQALPEETLEAIRLLTNLETEKSKLLQVVLVGQPELDEHLERPSVRQLKQRITFSHAIHALNPEGCRGYIQHRTRVAGHQGNTLFNDKALEWLYRGSRGIPRLINILAHKSMLAAYGDGKGRVDKVHVRRAIDDTEGAALRHNSLVRFWQSLFGRQALATMRGRG</sequence>
<dbReference type="EMBL" id="PKUN01000001">
    <property type="protein sequence ID" value="PLX63654.1"/>
    <property type="molecule type" value="Genomic_DNA"/>
</dbReference>
<protein>
    <submittedName>
        <fullName evidence="2">AAA family ATPase</fullName>
    </submittedName>
</protein>
<gene>
    <name evidence="2" type="ORF">C0630_01840</name>
</gene>
<dbReference type="GO" id="GO:0016887">
    <property type="term" value="F:ATP hydrolysis activity"/>
    <property type="evidence" value="ECO:0007669"/>
    <property type="project" value="InterPro"/>
</dbReference>
<comment type="caution">
    <text evidence="2">The sequence shown here is derived from an EMBL/GenBank/DDBJ whole genome shotgun (WGS) entry which is preliminary data.</text>
</comment>
<evidence type="ECO:0000313" key="3">
    <source>
        <dbReference type="Proteomes" id="UP000235015"/>
    </source>
</evidence>
<dbReference type="Pfam" id="PF13401">
    <property type="entry name" value="AAA_22"/>
    <property type="match status" value="1"/>
</dbReference>
<accession>A0A2N6D1S4</accession>
<evidence type="ECO:0000259" key="1">
    <source>
        <dbReference type="Pfam" id="PF13401"/>
    </source>
</evidence>
<feature type="domain" description="ORC1/DEAH AAA+ ATPase" evidence="1">
    <location>
        <begin position="41"/>
        <end position="171"/>
    </location>
</feature>
<dbReference type="AlphaFoldDB" id="A0A2N6D1S4"/>
<dbReference type="Gene3D" id="3.40.50.300">
    <property type="entry name" value="P-loop containing nucleotide triphosphate hydrolases"/>
    <property type="match status" value="1"/>
</dbReference>